<feature type="domain" description="Fatty acid hydroxylase" evidence="6">
    <location>
        <begin position="127"/>
        <end position="260"/>
    </location>
</feature>
<dbReference type="GO" id="GO:0008610">
    <property type="term" value="P:lipid biosynthetic process"/>
    <property type="evidence" value="ECO:0007669"/>
    <property type="project" value="InterPro"/>
</dbReference>
<evidence type="ECO:0000259" key="6">
    <source>
        <dbReference type="Pfam" id="PF04116"/>
    </source>
</evidence>
<dbReference type="AlphaFoldDB" id="A0A3P8NGZ3"/>
<reference evidence="7" key="3">
    <citation type="submission" date="2025-08" db="UniProtKB">
        <authorList>
            <consortium name="Ensembl"/>
        </authorList>
    </citation>
    <scope>IDENTIFICATION</scope>
</reference>
<dbReference type="STRING" id="8154.ENSACLP00000003943"/>
<proteinExistence type="predicted"/>
<keyword evidence="2 5" id="KW-0812">Transmembrane</keyword>
<dbReference type="GeneTree" id="ENSGT00940000167361"/>
<dbReference type="GO" id="GO:0016491">
    <property type="term" value="F:oxidoreductase activity"/>
    <property type="evidence" value="ECO:0007669"/>
    <property type="project" value="InterPro"/>
</dbReference>
<keyword evidence="4 5" id="KW-0472">Membrane</keyword>
<protein>
    <recommendedName>
        <fullName evidence="6">Fatty acid hydroxylase domain-containing protein</fullName>
    </recommendedName>
</protein>
<dbReference type="Pfam" id="PF04116">
    <property type="entry name" value="FA_hydroxylase"/>
    <property type="match status" value="1"/>
</dbReference>
<dbReference type="OMA" id="ELAPSCW"/>
<evidence type="ECO:0000256" key="2">
    <source>
        <dbReference type="ARBA" id="ARBA00022692"/>
    </source>
</evidence>
<dbReference type="Proteomes" id="UP000265100">
    <property type="component" value="Chromosome 12"/>
</dbReference>
<sequence length="271" mass="30760">MVVPCTEYGEAQAPVLLGLWEYVKSGQEDVLRSPFLPASFAFLAHVLLCVPFLALDALGSVCQRVRSWRMTAGSGPPPSLSRWLECFCRVLYKYVTVVLPVTALFNTLINLKLPDVAPSCWQLCVEVVACLLLFDMLFFMWHYVMHRVSWLYRNIHQMHHQHHTPFALAAQDCSSAELLSLLLLSLSSAWMVGCHPLSEALFHLINTWLAVEDHCGYDLPWALHRLLPCLGGAPHHHAHHSLQIINYAPLFTHWDHLFGTYRASVLNSRPQ</sequence>
<evidence type="ECO:0000256" key="1">
    <source>
        <dbReference type="ARBA" id="ARBA00004370"/>
    </source>
</evidence>
<evidence type="ECO:0000313" key="8">
    <source>
        <dbReference type="Proteomes" id="UP000265100"/>
    </source>
</evidence>
<organism evidence="7 8">
    <name type="scientific">Astatotilapia calliptera</name>
    <name type="common">Eastern happy</name>
    <name type="synonym">Chromis callipterus</name>
    <dbReference type="NCBI Taxonomy" id="8154"/>
    <lineage>
        <taxon>Eukaryota</taxon>
        <taxon>Metazoa</taxon>
        <taxon>Chordata</taxon>
        <taxon>Craniata</taxon>
        <taxon>Vertebrata</taxon>
        <taxon>Euteleostomi</taxon>
        <taxon>Actinopterygii</taxon>
        <taxon>Neopterygii</taxon>
        <taxon>Teleostei</taxon>
        <taxon>Neoteleostei</taxon>
        <taxon>Acanthomorphata</taxon>
        <taxon>Ovalentaria</taxon>
        <taxon>Cichlomorphae</taxon>
        <taxon>Cichliformes</taxon>
        <taxon>Cichlidae</taxon>
        <taxon>African cichlids</taxon>
        <taxon>Pseudocrenilabrinae</taxon>
        <taxon>Haplochromini</taxon>
        <taxon>Astatotilapia</taxon>
    </lineage>
</organism>
<dbReference type="RefSeq" id="XP_026043560.1">
    <property type="nucleotide sequence ID" value="XM_026187775.1"/>
</dbReference>
<feature type="transmembrane region" description="Helical" evidence="5">
    <location>
        <begin position="121"/>
        <end position="144"/>
    </location>
</feature>
<keyword evidence="8" id="KW-1185">Reference proteome</keyword>
<evidence type="ECO:0000256" key="3">
    <source>
        <dbReference type="ARBA" id="ARBA00022989"/>
    </source>
</evidence>
<evidence type="ECO:0000313" key="7">
    <source>
        <dbReference type="Ensembl" id="ENSACLP00000003943.2"/>
    </source>
</evidence>
<reference evidence="7 8" key="1">
    <citation type="submission" date="2018-05" db="EMBL/GenBank/DDBJ databases">
        <authorList>
            <person name="Datahose"/>
        </authorList>
    </citation>
    <scope>NUCLEOTIDE SEQUENCE</scope>
</reference>
<dbReference type="InterPro" id="IPR006694">
    <property type="entry name" value="Fatty_acid_hydroxylase"/>
</dbReference>
<evidence type="ECO:0000256" key="5">
    <source>
        <dbReference type="SAM" id="Phobius"/>
    </source>
</evidence>
<dbReference type="CTD" id="100005337"/>
<dbReference type="GO" id="GO:0005506">
    <property type="term" value="F:iron ion binding"/>
    <property type="evidence" value="ECO:0007669"/>
    <property type="project" value="InterPro"/>
</dbReference>
<name>A0A3P8NGZ3_ASTCA</name>
<accession>A0A3P8NGZ3</accession>
<dbReference type="Ensembl" id="ENSACLT00000004028.2">
    <property type="protein sequence ID" value="ENSACLP00000003943.2"/>
    <property type="gene ID" value="ENSACLG00000002628.2"/>
</dbReference>
<comment type="subcellular location">
    <subcellularLocation>
        <location evidence="1">Membrane</location>
    </subcellularLocation>
</comment>
<evidence type="ECO:0000256" key="4">
    <source>
        <dbReference type="ARBA" id="ARBA00023136"/>
    </source>
</evidence>
<reference evidence="8" key="2">
    <citation type="submission" date="2023-03" db="EMBL/GenBank/DDBJ databases">
        <authorList>
            <consortium name="Wellcome Sanger Institute Data Sharing"/>
        </authorList>
    </citation>
    <scope>NUCLEOTIDE SEQUENCE [LARGE SCALE GENOMIC DNA]</scope>
</reference>
<dbReference type="InterPro" id="IPR050307">
    <property type="entry name" value="Sterol_Desaturase_Related"/>
</dbReference>
<feature type="transmembrane region" description="Helical" evidence="5">
    <location>
        <begin position="90"/>
        <end position="109"/>
    </location>
</feature>
<dbReference type="PANTHER" id="PTHR11863">
    <property type="entry name" value="STEROL DESATURASE"/>
    <property type="match status" value="1"/>
</dbReference>
<feature type="transmembrane region" description="Helical" evidence="5">
    <location>
        <begin position="40"/>
        <end position="61"/>
    </location>
</feature>
<keyword evidence="3 5" id="KW-1133">Transmembrane helix</keyword>
<dbReference type="GeneID" id="113033718"/>
<dbReference type="GO" id="GO:0016020">
    <property type="term" value="C:membrane"/>
    <property type="evidence" value="ECO:0007669"/>
    <property type="project" value="UniProtKB-SubCell"/>
</dbReference>
<reference evidence="7" key="4">
    <citation type="submission" date="2025-09" db="UniProtKB">
        <authorList>
            <consortium name="Ensembl"/>
        </authorList>
    </citation>
    <scope>IDENTIFICATION</scope>
</reference>